<evidence type="ECO:0008006" key="11">
    <source>
        <dbReference type="Google" id="ProtNLM"/>
    </source>
</evidence>
<reference evidence="9" key="3">
    <citation type="submission" date="2025-09" db="UniProtKB">
        <authorList>
            <consortium name="Ensembl"/>
        </authorList>
    </citation>
    <scope>IDENTIFICATION</scope>
</reference>
<organism evidence="9 10">
    <name type="scientific">Amphiprion ocellaris</name>
    <name type="common">Clown anemonefish</name>
    <dbReference type="NCBI Taxonomy" id="80972"/>
    <lineage>
        <taxon>Eukaryota</taxon>
        <taxon>Metazoa</taxon>
        <taxon>Chordata</taxon>
        <taxon>Craniata</taxon>
        <taxon>Vertebrata</taxon>
        <taxon>Euteleostomi</taxon>
        <taxon>Actinopterygii</taxon>
        <taxon>Neopterygii</taxon>
        <taxon>Teleostei</taxon>
        <taxon>Neoteleostei</taxon>
        <taxon>Acanthomorphata</taxon>
        <taxon>Ovalentaria</taxon>
        <taxon>Pomacentridae</taxon>
        <taxon>Amphiprion</taxon>
    </lineage>
</organism>
<evidence type="ECO:0000259" key="7">
    <source>
        <dbReference type="SMART" id="SM00645"/>
    </source>
</evidence>
<dbReference type="PRINTS" id="PR00705">
    <property type="entry name" value="PAPAIN"/>
</dbReference>
<dbReference type="GO" id="GO:0008234">
    <property type="term" value="F:cysteine-type peptidase activity"/>
    <property type="evidence" value="ECO:0007669"/>
    <property type="project" value="UniProtKB-KW"/>
</dbReference>
<proteinExistence type="inferred from homology"/>
<dbReference type="InterPro" id="IPR013201">
    <property type="entry name" value="Prot_inhib_I29"/>
</dbReference>
<evidence type="ECO:0000256" key="6">
    <source>
        <dbReference type="ARBA" id="ARBA00023157"/>
    </source>
</evidence>
<dbReference type="InterPro" id="IPR025661">
    <property type="entry name" value="Pept_asp_AS"/>
</dbReference>
<reference evidence="9" key="2">
    <citation type="submission" date="2025-08" db="UniProtKB">
        <authorList>
            <consortium name="Ensembl"/>
        </authorList>
    </citation>
    <scope>IDENTIFICATION</scope>
</reference>
<dbReference type="InterPro" id="IPR025660">
    <property type="entry name" value="Pept_his_AS"/>
</dbReference>
<dbReference type="PANTHER" id="PTHR12411">
    <property type="entry name" value="CYSTEINE PROTEASE FAMILY C1-RELATED"/>
    <property type="match status" value="1"/>
</dbReference>
<comment type="similarity">
    <text evidence="1">Belongs to the peptidase C1 family.</text>
</comment>
<dbReference type="Pfam" id="PF00112">
    <property type="entry name" value="Peptidase_C1"/>
    <property type="match status" value="1"/>
</dbReference>
<dbReference type="RefSeq" id="XP_023127002.2">
    <property type="nucleotide sequence ID" value="XM_023271234.3"/>
</dbReference>
<dbReference type="AlphaFoldDB" id="A0A3Q1BJS2"/>
<dbReference type="STRING" id="80972.ENSAOCP00000012934"/>
<evidence type="ECO:0000256" key="1">
    <source>
        <dbReference type="ARBA" id="ARBA00008455"/>
    </source>
</evidence>
<dbReference type="PROSITE" id="PS00639">
    <property type="entry name" value="THIOL_PROTEASE_HIS"/>
    <property type="match status" value="1"/>
</dbReference>
<dbReference type="InterPro" id="IPR000668">
    <property type="entry name" value="Peptidase_C1A_C"/>
</dbReference>
<dbReference type="Ensembl" id="ENSAOCT00000030832.2">
    <property type="protein sequence ID" value="ENSAOCP00000012934.2"/>
    <property type="gene ID" value="ENSAOCG00000017476.2"/>
</dbReference>
<reference evidence="9 10" key="1">
    <citation type="submission" date="2022-01" db="EMBL/GenBank/DDBJ databases">
        <title>A chromosome-scale genome assembly of the false clownfish, Amphiprion ocellaris.</title>
        <authorList>
            <person name="Ryu T."/>
        </authorList>
    </citation>
    <scope>NUCLEOTIDE SEQUENCE [LARGE SCALE GENOMIC DNA]</scope>
</reference>
<dbReference type="Gene3D" id="3.90.70.10">
    <property type="entry name" value="Cysteine proteinases"/>
    <property type="match status" value="1"/>
</dbReference>
<dbReference type="GeneTree" id="ENSGT00940000166429"/>
<dbReference type="SUPFAM" id="SSF54001">
    <property type="entry name" value="Cysteine proteinases"/>
    <property type="match status" value="1"/>
</dbReference>
<dbReference type="InterPro" id="IPR038765">
    <property type="entry name" value="Papain-like_cys_pep_sf"/>
</dbReference>
<dbReference type="SMART" id="SM00848">
    <property type="entry name" value="Inhibitor_I29"/>
    <property type="match status" value="1"/>
</dbReference>
<keyword evidence="6" id="KW-1015">Disulfide bond</keyword>
<dbReference type="InterPro" id="IPR000169">
    <property type="entry name" value="Pept_cys_AS"/>
</dbReference>
<feature type="domain" description="Peptidase C1A papain C-terminal" evidence="7">
    <location>
        <begin position="136"/>
        <end position="351"/>
    </location>
</feature>
<dbReference type="Pfam" id="PF08246">
    <property type="entry name" value="Inhibitor_I29"/>
    <property type="match status" value="1"/>
</dbReference>
<dbReference type="OMA" id="SIRGHED"/>
<dbReference type="FunFam" id="3.90.70.10:FF:000006">
    <property type="entry name" value="Cathepsin S"/>
    <property type="match status" value="1"/>
</dbReference>
<keyword evidence="5" id="KW-0865">Zymogen</keyword>
<dbReference type="PROSITE" id="PS00640">
    <property type="entry name" value="THIOL_PROTEASE_ASN"/>
    <property type="match status" value="1"/>
</dbReference>
<evidence type="ECO:0000313" key="10">
    <source>
        <dbReference type="Proteomes" id="UP001501940"/>
    </source>
</evidence>
<keyword evidence="3" id="KW-0378">Hydrolase</keyword>
<dbReference type="SMART" id="SM00645">
    <property type="entry name" value="Pept_C1"/>
    <property type="match status" value="1"/>
</dbReference>
<feature type="domain" description="Cathepsin propeptide inhibitor" evidence="8">
    <location>
        <begin position="48"/>
        <end position="108"/>
    </location>
</feature>
<dbReference type="GO" id="GO:0006508">
    <property type="term" value="P:proteolysis"/>
    <property type="evidence" value="ECO:0007669"/>
    <property type="project" value="UniProtKB-KW"/>
</dbReference>
<dbReference type="Proteomes" id="UP001501940">
    <property type="component" value="Chromosome 15"/>
</dbReference>
<evidence type="ECO:0000259" key="8">
    <source>
        <dbReference type="SMART" id="SM00848"/>
    </source>
</evidence>
<accession>A0A3Q1BJS2</accession>
<evidence type="ECO:0000256" key="4">
    <source>
        <dbReference type="ARBA" id="ARBA00022807"/>
    </source>
</evidence>
<dbReference type="PROSITE" id="PS00139">
    <property type="entry name" value="THIOL_PROTEASE_CYS"/>
    <property type="match status" value="1"/>
</dbReference>
<protein>
    <recommendedName>
        <fullName evidence="11">Cathepsin S, ortholog 1</fullName>
    </recommendedName>
</protein>
<dbReference type="InterPro" id="IPR013128">
    <property type="entry name" value="Peptidase_C1A"/>
</dbReference>
<keyword evidence="4" id="KW-0788">Thiol protease</keyword>
<dbReference type="CTD" id="393398"/>
<evidence type="ECO:0000256" key="3">
    <source>
        <dbReference type="ARBA" id="ARBA00022801"/>
    </source>
</evidence>
<dbReference type="InterPro" id="IPR039417">
    <property type="entry name" value="Peptidase_C1A_papain-like"/>
</dbReference>
<evidence type="ECO:0000256" key="5">
    <source>
        <dbReference type="ARBA" id="ARBA00023145"/>
    </source>
</evidence>
<dbReference type="KEGG" id="aoce:111569218"/>
<keyword evidence="10" id="KW-1185">Reference proteome</keyword>
<dbReference type="GeneID" id="111569218"/>
<evidence type="ECO:0000256" key="2">
    <source>
        <dbReference type="ARBA" id="ARBA00022670"/>
    </source>
</evidence>
<dbReference type="CDD" id="cd02248">
    <property type="entry name" value="Peptidase_C1A"/>
    <property type="match status" value="1"/>
</dbReference>
<name>A0A3Q1BJS2_AMPOC</name>
<sequence>MKNRCTLFLRHSNSADCSAARMHILCCAVLLLTFVVVGCTSSALNKVWEEWKITHGKVYDNQTEIAFRRAVWEKNMLLVLRHNQEASAGKHSFVLGLNHLADMTAEEINEKMNGLKLEEVDHFRNDTFKDLSGVSVPQSVDWRKKGLVSPVRDQGLCGSCWAFSSLGALEGQMKKQTGSLVPLSPQNLVDCSTGDGNLGCRGGYISKAFRYIIRNGGVDSESFYPYEHQNGKCRYSVSGKAASCSNLRVLPQGDERTLQAAVASVGPVAVAVNAMLQSFHLYKGGLYNVPNCNPRLINHAVLVVGYGTDAGQDYWLVKNSWGTSWGEEGFIRIARNKNNLCGIASLAVYPTL</sequence>
<evidence type="ECO:0000313" key="9">
    <source>
        <dbReference type="Ensembl" id="ENSAOCP00000012934.2"/>
    </source>
</evidence>
<keyword evidence="2" id="KW-0645">Protease</keyword>